<accession>A0A916ZJN2</accession>
<dbReference type="AlphaFoldDB" id="A0A916ZJN2"/>
<comment type="similarity">
    <text evidence="2">Belongs to the polysaccharide synthase family.</text>
</comment>
<feature type="transmembrane region" description="Helical" evidence="7">
    <location>
        <begin position="387"/>
        <end position="407"/>
    </location>
</feature>
<keyword evidence="5 7" id="KW-1133">Transmembrane helix</keyword>
<dbReference type="Proteomes" id="UP000644699">
    <property type="component" value="Unassembled WGS sequence"/>
</dbReference>
<feature type="transmembrane region" description="Helical" evidence="7">
    <location>
        <begin position="447"/>
        <end position="468"/>
    </location>
</feature>
<evidence type="ECO:0000256" key="2">
    <source>
        <dbReference type="ARBA" id="ARBA00007430"/>
    </source>
</evidence>
<dbReference type="RefSeq" id="WP_188908061.1">
    <property type="nucleotide sequence ID" value="NZ_BMIQ01000002.1"/>
</dbReference>
<keyword evidence="3" id="KW-1003">Cell membrane</keyword>
<evidence type="ECO:0000256" key="3">
    <source>
        <dbReference type="ARBA" id="ARBA00022475"/>
    </source>
</evidence>
<evidence type="ECO:0000313" key="8">
    <source>
        <dbReference type="EMBL" id="GGE01183.1"/>
    </source>
</evidence>
<feature type="transmembrane region" description="Helical" evidence="7">
    <location>
        <begin position="330"/>
        <end position="351"/>
    </location>
</feature>
<evidence type="ECO:0000256" key="4">
    <source>
        <dbReference type="ARBA" id="ARBA00022692"/>
    </source>
</evidence>
<feature type="transmembrane region" description="Helical" evidence="7">
    <location>
        <begin position="45"/>
        <end position="62"/>
    </location>
</feature>
<reference evidence="8" key="1">
    <citation type="journal article" date="2014" name="Int. J. Syst. Evol. Microbiol.">
        <title>Complete genome sequence of Corynebacterium casei LMG S-19264T (=DSM 44701T), isolated from a smear-ripened cheese.</title>
        <authorList>
            <consortium name="US DOE Joint Genome Institute (JGI-PGF)"/>
            <person name="Walter F."/>
            <person name="Albersmeier A."/>
            <person name="Kalinowski J."/>
            <person name="Ruckert C."/>
        </authorList>
    </citation>
    <scope>NUCLEOTIDE SEQUENCE</scope>
    <source>
        <strain evidence="8">CGMCC 1.15367</strain>
    </source>
</reference>
<dbReference type="GO" id="GO:0005886">
    <property type="term" value="C:plasma membrane"/>
    <property type="evidence" value="ECO:0007669"/>
    <property type="project" value="UniProtKB-SubCell"/>
</dbReference>
<protein>
    <submittedName>
        <fullName evidence="8">Lipopolysaccharide biosynthesis protein</fullName>
    </submittedName>
</protein>
<feature type="transmembrane region" description="Helical" evidence="7">
    <location>
        <begin position="148"/>
        <end position="168"/>
    </location>
</feature>
<dbReference type="PANTHER" id="PTHR30250">
    <property type="entry name" value="PST FAMILY PREDICTED COLANIC ACID TRANSPORTER"/>
    <property type="match status" value="1"/>
</dbReference>
<feature type="transmembrane region" description="Helical" evidence="7">
    <location>
        <begin position="358"/>
        <end position="375"/>
    </location>
</feature>
<dbReference type="Pfam" id="PF13440">
    <property type="entry name" value="Polysacc_synt_3"/>
    <property type="match status" value="1"/>
</dbReference>
<evidence type="ECO:0000256" key="7">
    <source>
        <dbReference type="SAM" id="Phobius"/>
    </source>
</evidence>
<gene>
    <name evidence="8" type="ORF">GCM10011390_20070</name>
</gene>
<keyword evidence="9" id="KW-1185">Reference proteome</keyword>
<evidence type="ECO:0000256" key="5">
    <source>
        <dbReference type="ARBA" id="ARBA00022989"/>
    </source>
</evidence>
<sequence length="488" mass="53056">MSDSISLRRRAASALLWSSIQSWGGRVVSLLVFVLLARLLNPADFGLASSAFLIMTLLNLVAEFGCSDAIVQRRDLRPADVNLPFYVAMTISTTLATSMVIFAPQIASLMEVPGLTPYLRGAAMITPFMTFTSFQEFMYRRALMFRQLAVRTILGTIVGGIVGVGMAFAGFGTWSLICQFAAQTIVGAIWVWHAPVWKPSLELHPKSAMEIGAFGSRVVTKFVVDFATGKSVDFIILVVYGAAALGLFTVASRLYLLLLQLLSTSISSVVLSMLAKISDDLERVRRLYIRSTSICTSFGTPVFVGLAAIAPEVNHLMFGEKWAGADRVMIPLLLIGGIHCTQSINGAYLTAVGRPQTLLNVTIVKALVVLPPLYFIRFDSVAATADFYALCLLAITPIDFFVTLRGLKLDWKAVVRPLGIPFLACIAGFALSLAVRNEVSSLPDNTILRAIIMGSSFVLGYVLTYAIVGWNLAKDNLLFAQSLVKKDR</sequence>
<keyword evidence="6 7" id="KW-0472">Membrane</keyword>
<organism evidence="8 9">
    <name type="scientific">Aureimonas endophytica</name>
    <dbReference type="NCBI Taxonomy" id="2027858"/>
    <lineage>
        <taxon>Bacteria</taxon>
        <taxon>Pseudomonadati</taxon>
        <taxon>Pseudomonadota</taxon>
        <taxon>Alphaproteobacteria</taxon>
        <taxon>Hyphomicrobiales</taxon>
        <taxon>Aurantimonadaceae</taxon>
        <taxon>Aureimonas</taxon>
    </lineage>
</organism>
<feature type="transmembrane region" description="Helical" evidence="7">
    <location>
        <begin position="231"/>
        <end position="248"/>
    </location>
</feature>
<evidence type="ECO:0000256" key="1">
    <source>
        <dbReference type="ARBA" id="ARBA00004651"/>
    </source>
</evidence>
<proteinExistence type="inferred from homology"/>
<comment type="caution">
    <text evidence="8">The sequence shown here is derived from an EMBL/GenBank/DDBJ whole genome shotgun (WGS) entry which is preliminary data.</text>
</comment>
<dbReference type="InterPro" id="IPR050833">
    <property type="entry name" value="Poly_Biosynth_Transport"/>
</dbReference>
<comment type="subcellular location">
    <subcellularLocation>
        <location evidence="1">Cell membrane</location>
        <topology evidence="1">Multi-pass membrane protein</topology>
    </subcellularLocation>
</comment>
<keyword evidence="4 7" id="KW-0812">Transmembrane</keyword>
<feature type="transmembrane region" description="Helical" evidence="7">
    <location>
        <begin position="414"/>
        <end position="435"/>
    </location>
</feature>
<feature type="transmembrane region" description="Helical" evidence="7">
    <location>
        <begin position="12"/>
        <end position="39"/>
    </location>
</feature>
<feature type="transmembrane region" description="Helical" evidence="7">
    <location>
        <begin position="287"/>
        <end position="310"/>
    </location>
</feature>
<feature type="transmembrane region" description="Helical" evidence="7">
    <location>
        <begin position="118"/>
        <end position="139"/>
    </location>
</feature>
<evidence type="ECO:0000256" key="6">
    <source>
        <dbReference type="ARBA" id="ARBA00023136"/>
    </source>
</evidence>
<feature type="transmembrane region" description="Helical" evidence="7">
    <location>
        <begin position="83"/>
        <end position="106"/>
    </location>
</feature>
<reference evidence="8" key="2">
    <citation type="submission" date="2020-09" db="EMBL/GenBank/DDBJ databases">
        <authorList>
            <person name="Sun Q."/>
            <person name="Zhou Y."/>
        </authorList>
    </citation>
    <scope>NUCLEOTIDE SEQUENCE</scope>
    <source>
        <strain evidence="8">CGMCC 1.15367</strain>
    </source>
</reference>
<dbReference type="PANTHER" id="PTHR30250:SF10">
    <property type="entry name" value="LIPOPOLYSACCHARIDE BIOSYNTHESIS PROTEIN WZXC"/>
    <property type="match status" value="1"/>
</dbReference>
<name>A0A916ZJN2_9HYPH</name>
<dbReference type="EMBL" id="BMIQ01000002">
    <property type="protein sequence ID" value="GGE01183.1"/>
    <property type="molecule type" value="Genomic_DNA"/>
</dbReference>
<evidence type="ECO:0000313" key="9">
    <source>
        <dbReference type="Proteomes" id="UP000644699"/>
    </source>
</evidence>